<evidence type="ECO:0000313" key="3">
    <source>
        <dbReference type="EMBL" id="KAK5108051.1"/>
    </source>
</evidence>
<evidence type="ECO:0000313" key="4">
    <source>
        <dbReference type="Proteomes" id="UP001310890"/>
    </source>
</evidence>
<feature type="region of interest" description="Disordered" evidence="2">
    <location>
        <begin position="563"/>
        <end position="586"/>
    </location>
</feature>
<accession>A0AAN7TAA0</accession>
<feature type="compositionally biased region" description="Polar residues" evidence="2">
    <location>
        <begin position="762"/>
        <end position="773"/>
    </location>
</feature>
<feature type="region of interest" description="Disordered" evidence="2">
    <location>
        <begin position="67"/>
        <end position="86"/>
    </location>
</feature>
<feature type="region of interest" description="Disordered" evidence="2">
    <location>
        <begin position="1"/>
        <end position="55"/>
    </location>
</feature>
<feature type="region of interest" description="Disordered" evidence="2">
    <location>
        <begin position="95"/>
        <end position="125"/>
    </location>
</feature>
<feature type="compositionally biased region" description="Polar residues" evidence="2">
    <location>
        <begin position="508"/>
        <end position="531"/>
    </location>
</feature>
<evidence type="ECO:0000256" key="1">
    <source>
        <dbReference type="SAM" id="Coils"/>
    </source>
</evidence>
<feature type="compositionally biased region" description="Polar residues" evidence="2">
    <location>
        <begin position="67"/>
        <end position="84"/>
    </location>
</feature>
<feature type="region of interest" description="Disordered" evidence="2">
    <location>
        <begin position="508"/>
        <end position="539"/>
    </location>
</feature>
<dbReference type="AlphaFoldDB" id="A0AAN7TAA0"/>
<comment type="caution">
    <text evidence="3">The sequence shown here is derived from an EMBL/GenBank/DDBJ whole genome shotgun (WGS) entry which is preliminary data.</text>
</comment>
<feature type="region of interest" description="Disordered" evidence="2">
    <location>
        <begin position="730"/>
        <end position="779"/>
    </location>
</feature>
<reference evidence="3" key="1">
    <citation type="submission" date="2023-08" db="EMBL/GenBank/DDBJ databases">
        <title>Black Yeasts Isolated from many extreme environments.</title>
        <authorList>
            <person name="Coleine C."/>
            <person name="Stajich J.E."/>
            <person name="Selbmann L."/>
        </authorList>
    </citation>
    <scope>NUCLEOTIDE SEQUENCE</scope>
    <source>
        <strain evidence="3">CCFEE 5401</strain>
    </source>
</reference>
<dbReference type="EMBL" id="JAVRRL010000097">
    <property type="protein sequence ID" value="KAK5108051.1"/>
    <property type="molecule type" value="Genomic_DNA"/>
</dbReference>
<protein>
    <submittedName>
        <fullName evidence="3">Uncharacterized protein</fullName>
    </submittedName>
</protein>
<dbReference type="Proteomes" id="UP001310890">
    <property type="component" value="Unassembled WGS sequence"/>
</dbReference>
<feature type="region of interest" description="Disordered" evidence="2">
    <location>
        <begin position="604"/>
        <end position="628"/>
    </location>
</feature>
<sequence>MSLVYDDPLAYSPWNESNDEGEPSTAPKPLSGPGTSRQTRRLQLRNAGFRAAAVPARKVTPKSVSSSTMAWSANSGPVSGSDAENVSPMGVKYSSAKMDKRRSSGVLQEIDSGSNTLTRPKASRPRITSRTLFAPPAELYTEDVNSPPAPKSTIRAKSMRARAKMNKTRRSVSGETRMYIDHLEAELEDAQEKLRVVNSPTVTRQQSSKMRALDGETKHLQEELDEWEAKYDQRIREVMDEHLEIETNLRAQLRRLEQDAEESRYRLQELEIEVAATREAIEASEAANVHLEKRLEIMSDILATSPTKIDLHAITPGMHKKHQRPKSMLPRFPTASNIHMSPEKQPRTQPPSPMLTFADFKNGLPETLDTSLSQSDMLSDAESVFSEAPTNGGSVTSTEQVDLASFNPWTLHAIHTARARPARRMRRFGPGSHGPKPFILPSTSSFEPVSAPALERSETAPYFSFPLEEEVDVGLEEGSPSSLLVRRRASTTADQTTLDHLAASSFLQRPASSSATPGGSTLSVQCPNSVRSGDHGTPRNFASLGSVAGRNLMDELYALDTTTTVESCEDSSKVDGEQTLDGAGDEEQADEAILSAHDSLSKTSADVHSHLSTETMPLSTTEVDDSPPPSDLFNPTYHSSHHNASPFTRLRLLFTDLWRSPLALTQHLVHSAQARMRLPRPLRNVQWWLVGALLGPMARERLLRARAVVEEGEWGPCRVCANDELERQGLLQGQQQSSDTAGLAESDSGFDYGTFPPPPLTSPKQRSGQTSSVHPHCPHTLGLRPATKSWSRHNPWLWLKFSLTLVFAVGVAFKEGPASLLRRTVCGGCRREQNRRLVGEHRGGGEDEEADEDEE</sequence>
<feature type="coiled-coil region" evidence="1">
    <location>
        <begin position="210"/>
        <end position="287"/>
    </location>
</feature>
<feature type="compositionally biased region" description="Polar residues" evidence="2">
    <location>
        <begin position="612"/>
        <end position="621"/>
    </location>
</feature>
<gene>
    <name evidence="3" type="ORF">LTR62_008825</name>
</gene>
<name>A0AAN7TAA0_9PEZI</name>
<organism evidence="3 4">
    <name type="scientific">Meristemomyces frigidus</name>
    <dbReference type="NCBI Taxonomy" id="1508187"/>
    <lineage>
        <taxon>Eukaryota</taxon>
        <taxon>Fungi</taxon>
        <taxon>Dikarya</taxon>
        <taxon>Ascomycota</taxon>
        <taxon>Pezizomycotina</taxon>
        <taxon>Dothideomycetes</taxon>
        <taxon>Dothideomycetidae</taxon>
        <taxon>Mycosphaerellales</taxon>
        <taxon>Teratosphaeriaceae</taxon>
        <taxon>Meristemomyces</taxon>
    </lineage>
</organism>
<proteinExistence type="predicted"/>
<keyword evidence="1" id="KW-0175">Coiled coil</keyword>
<evidence type="ECO:0000256" key="2">
    <source>
        <dbReference type="SAM" id="MobiDB-lite"/>
    </source>
</evidence>